<dbReference type="Pfam" id="PF20152">
    <property type="entry name" value="DUF6534"/>
    <property type="match status" value="1"/>
</dbReference>
<evidence type="ECO:0000313" key="4">
    <source>
        <dbReference type="Proteomes" id="UP000054166"/>
    </source>
</evidence>
<dbReference type="InParanoid" id="A0A0C3CFD3"/>
<dbReference type="STRING" id="765440.A0A0C3CFD3"/>
<sequence>MIQMIFATHTAWECVISGWGNPAILFQPAWSLTAMTFISSLISAMVQVFFAWRIWMLQKSSLARCIAVLIVLVAFTQAICTIVSSFRLVFNGNHVSRQLSSISSGFITGFAGNFVADTLIAGCQLVILSRARSNSPFKKTETVVTKLIVHTVQTAAVTAVASLAGLILYTTLPNTFVSIVTAYMIAKLYSNVLLANLNARSSQSGGTSLEMGPHPASLVVHISTESTAGIHETSGDWNKSQIEGARMFP</sequence>
<feature type="transmembrane region" description="Helical" evidence="1">
    <location>
        <begin position="175"/>
        <end position="194"/>
    </location>
</feature>
<feature type="transmembrane region" description="Helical" evidence="1">
    <location>
        <begin position="106"/>
        <end position="127"/>
    </location>
</feature>
<keyword evidence="1" id="KW-1133">Transmembrane helix</keyword>
<reference evidence="4" key="2">
    <citation type="submission" date="2015-01" db="EMBL/GenBank/DDBJ databases">
        <title>Evolutionary Origins and Diversification of the Mycorrhizal Mutualists.</title>
        <authorList>
            <consortium name="DOE Joint Genome Institute"/>
            <consortium name="Mycorrhizal Genomics Consortium"/>
            <person name="Kohler A."/>
            <person name="Kuo A."/>
            <person name="Nagy L.G."/>
            <person name="Floudas D."/>
            <person name="Copeland A."/>
            <person name="Barry K.W."/>
            <person name="Cichocki N."/>
            <person name="Veneault-Fourrey C."/>
            <person name="LaButti K."/>
            <person name="Lindquist E.A."/>
            <person name="Lipzen A."/>
            <person name="Lundell T."/>
            <person name="Morin E."/>
            <person name="Murat C."/>
            <person name="Riley R."/>
            <person name="Ohm R."/>
            <person name="Sun H."/>
            <person name="Tunlid A."/>
            <person name="Henrissat B."/>
            <person name="Grigoriev I.V."/>
            <person name="Hibbett D.S."/>
            <person name="Martin F."/>
        </authorList>
    </citation>
    <scope>NUCLEOTIDE SEQUENCE [LARGE SCALE GENOMIC DNA]</scope>
    <source>
        <strain evidence="4">F 1598</strain>
    </source>
</reference>
<accession>A0A0C3CFD3</accession>
<organism evidence="3 4">
    <name type="scientific">Piloderma croceum (strain F 1598)</name>
    <dbReference type="NCBI Taxonomy" id="765440"/>
    <lineage>
        <taxon>Eukaryota</taxon>
        <taxon>Fungi</taxon>
        <taxon>Dikarya</taxon>
        <taxon>Basidiomycota</taxon>
        <taxon>Agaricomycotina</taxon>
        <taxon>Agaricomycetes</taxon>
        <taxon>Agaricomycetidae</taxon>
        <taxon>Atheliales</taxon>
        <taxon>Atheliaceae</taxon>
        <taxon>Piloderma</taxon>
    </lineage>
</organism>
<dbReference type="Proteomes" id="UP000054166">
    <property type="component" value="Unassembled WGS sequence"/>
</dbReference>
<keyword evidence="4" id="KW-1185">Reference proteome</keyword>
<keyword evidence="1" id="KW-0472">Membrane</keyword>
<feature type="transmembrane region" description="Helical" evidence="1">
    <location>
        <begin position="62"/>
        <end position="86"/>
    </location>
</feature>
<protein>
    <recommendedName>
        <fullName evidence="2">DUF6534 domain-containing protein</fullName>
    </recommendedName>
</protein>
<dbReference type="HOGENOM" id="CLU_1062335_0_0_1"/>
<dbReference type="InterPro" id="IPR045339">
    <property type="entry name" value="DUF6534"/>
</dbReference>
<dbReference type="PANTHER" id="PTHR40465:SF1">
    <property type="entry name" value="DUF6534 DOMAIN-CONTAINING PROTEIN"/>
    <property type="match status" value="1"/>
</dbReference>
<dbReference type="EMBL" id="KN832977">
    <property type="protein sequence ID" value="KIM88457.1"/>
    <property type="molecule type" value="Genomic_DNA"/>
</dbReference>
<reference evidence="3 4" key="1">
    <citation type="submission" date="2014-04" db="EMBL/GenBank/DDBJ databases">
        <authorList>
            <consortium name="DOE Joint Genome Institute"/>
            <person name="Kuo A."/>
            <person name="Tarkka M."/>
            <person name="Buscot F."/>
            <person name="Kohler A."/>
            <person name="Nagy L.G."/>
            <person name="Floudas D."/>
            <person name="Copeland A."/>
            <person name="Barry K.W."/>
            <person name="Cichocki N."/>
            <person name="Veneault-Fourrey C."/>
            <person name="LaButti K."/>
            <person name="Lindquist E.A."/>
            <person name="Lipzen A."/>
            <person name="Lundell T."/>
            <person name="Morin E."/>
            <person name="Murat C."/>
            <person name="Sun H."/>
            <person name="Tunlid A."/>
            <person name="Henrissat B."/>
            <person name="Grigoriev I.V."/>
            <person name="Hibbett D.S."/>
            <person name="Martin F."/>
            <person name="Nordberg H.P."/>
            <person name="Cantor M.N."/>
            <person name="Hua S.X."/>
        </authorList>
    </citation>
    <scope>NUCLEOTIDE SEQUENCE [LARGE SCALE GENOMIC DNA]</scope>
    <source>
        <strain evidence="3 4">F 1598</strain>
    </source>
</reference>
<gene>
    <name evidence="3" type="ORF">PILCRDRAFT_814357</name>
</gene>
<name>A0A0C3CFD3_PILCF</name>
<dbReference type="AlphaFoldDB" id="A0A0C3CFD3"/>
<proteinExistence type="predicted"/>
<evidence type="ECO:0000259" key="2">
    <source>
        <dbReference type="Pfam" id="PF20152"/>
    </source>
</evidence>
<evidence type="ECO:0000256" key="1">
    <source>
        <dbReference type="SAM" id="Phobius"/>
    </source>
</evidence>
<evidence type="ECO:0000313" key="3">
    <source>
        <dbReference type="EMBL" id="KIM88457.1"/>
    </source>
</evidence>
<dbReference type="PANTHER" id="PTHR40465">
    <property type="entry name" value="CHROMOSOME 1, WHOLE GENOME SHOTGUN SEQUENCE"/>
    <property type="match status" value="1"/>
</dbReference>
<feature type="domain" description="DUF6534" evidence="2">
    <location>
        <begin position="114"/>
        <end position="202"/>
    </location>
</feature>
<dbReference type="OrthoDB" id="3262409at2759"/>
<keyword evidence="1" id="KW-0812">Transmembrane</keyword>
<feature type="transmembrane region" description="Helical" evidence="1">
    <location>
        <begin position="29"/>
        <end position="50"/>
    </location>
</feature>
<feature type="transmembrane region" description="Helical" evidence="1">
    <location>
        <begin position="147"/>
        <end position="169"/>
    </location>
</feature>